<feature type="non-terminal residue" evidence="1">
    <location>
        <position position="1"/>
    </location>
</feature>
<keyword evidence="2" id="KW-1185">Reference proteome</keyword>
<name>A0AAV4C6Z4_9GAST</name>
<proteinExistence type="predicted"/>
<evidence type="ECO:0000313" key="1">
    <source>
        <dbReference type="EMBL" id="GFO31061.1"/>
    </source>
</evidence>
<comment type="caution">
    <text evidence="1">The sequence shown here is derived from an EMBL/GenBank/DDBJ whole genome shotgun (WGS) entry which is preliminary data.</text>
</comment>
<organism evidence="1 2">
    <name type="scientific">Plakobranchus ocellatus</name>
    <dbReference type="NCBI Taxonomy" id="259542"/>
    <lineage>
        <taxon>Eukaryota</taxon>
        <taxon>Metazoa</taxon>
        <taxon>Spiralia</taxon>
        <taxon>Lophotrochozoa</taxon>
        <taxon>Mollusca</taxon>
        <taxon>Gastropoda</taxon>
        <taxon>Heterobranchia</taxon>
        <taxon>Euthyneura</taxon>
        <taxon>Panpulmonata</taxon>
        <taxon>Sacoglossa</taxon>
        <taxon>Placobranchoidea</taxon>
        <taxon>Plakobranchidae</taxon>
        <taxon>Plakobranchus</taxon>
    </lineage>
</organism>
<dbReference type="AlphaFoldDB" id="A0AAV4C6Z4"/>
<reference evidence="1 2" key="1">
    <citation type="journal article" date="2021" name="Elife">
        <title>Chloroplast acquisition without the gene transfer in kleptoplastic sea slugs, Plakobranchus ocellatus.</title>
        <authorList>
            <person name="Maeda T."/>
            <person name="Takahashi S."/>
            <person name="Yoshida T."/>
            <person name="Shimamura S."/>
            <person name="Takaki Y."/>
            <person name="Nagai Y."/>
            <person name="Toyoda A."/>
            <person name="Suzuki Y."/>
            <person name="Arimoto A."/>
            <person name="Ishii H."/>
            <person name="Satoh N."/>
            <person name="Nishiyama T."/>
            <person name="Hasebe M."/>
            <person name="Maruyama T."/>
            <person name="Minagawa J."/>
            <person name="Obokata J."/>
            <person name="Shigenobu S."/>
        </authorList>
    </citation>
    <scope>NUCLEOTIDE SEQUENCE [LARGE SCALE GENOMIC DNA]</scope>
</reference>
<evidence type="ECO:0000313" key="2">
    <source>
        <dbReference type="Proteomes" id="UP000735302"/>
    </source>
</evidence>
<accession>A0AAV4C6Z4</accession>
<protein>
    <submittedName>
        <fullName evidence="1">Uncharacterized protein</fullName>
    </submittedName>
</protein>
<sequence length="88" mass="9577">QGFRRPSYPFSAGWAEGSNKHFSRHELRTSDTVTSALPNGIVCLLCIAIPEQDDLRFSGPLFGRSAVAGLESATERSLQTSKVDLLPN</sequence>
<gene>
    <name evidence="1" type="ORF">PoB_005756600</name>
</gene>
<dbReference type="Proteomes" id="UP000735302">
    <property type="component" value="Unassembled WGS sequence"/>
</dbReference>
<dbReference type="EMBL" id="BLXT01006336">
    <property type="protein sequence ID" value="GFO31061.1"/>
    <property type="molecule type" value="Genomic_DNA"/>
</dbReference>